<evidence type="ECO:0000256" key="1">
    <source>
        <dbReference type="SAM" id="MobiDB-lite"/>
    </source>
</evidence>
<feature type="compositionally biased region" description="Polar residues" evidence="1">
    <location>
        <begin position="116"/>
        <end position="129"/>
    </location>
</feature>
<reference evidence="3" key="1">
    <citation type="journal article" date="2015" name="Nature">
        <title>Complex archaea that bridge the gap between prokaryotes and eukaryotes.</title>
        <authorList>
            <person name="Spang A."/>
            <person name="Saw J.H."/>
            <person name="Jorgensen S.L."/>
            <person name="Zaremba-Niedzwiedzka K."/>
            <person name="Martijn J."/>
            <person name="Lind A.E."/>
            <person name="van Eijk R."/>
            <person name="Schleper C."/>
            <person name="Guy L."/>
            <person name="Ettema T.J."/>
        </authorList>
    </citation>
    <scope>NUCLEOTIDE SEQUENCE</scope>
</reference>
<feature type="transmembrane region" description="Helical" evidence="2">
    <location>
        <begin position="48"/>
        <end position="69"/>
    </location>
</feature>
<dbReference type="AlphaFoldDB" id="A0A0F9FAD8"/>
<evidence type="ECO:0000313" key="3">
    <source>
        <dbReference type="EMBL" id="KKL48067.1"/>
    </source>
</evidence>
<sequence>GIEHSMPLHQTFAAFSHVSVELWDNLRAVFTDAPVRWYRLEDFLDRVFLPYLVGGLVPGIVAACLAYAASRPIISAYQKARIKRLKKQFADRRAKAQDKADSSALSKIAKWRPGQGAQNKEGGSNGDTD</sequence>
<name>A0A0F9FAD8_9ZZZZ</name>
<feature type="non-terminal residue" evidence="3">
    <location>
        <position position="1"/>
    </location>
</feature>
<proteinExistence type="predicted"/>
<feature type="region of interest" description="Disordered" evidence="1">
    <location>
        <begin position="93"/>
        <end position="129"/>
    </location>
</feature>
<accession>A0A0F9FAD8</accession>
<comment type="caution">
    <text evidence="3">The sequence shown here is derived from an EMBL/GenBank/DDBJ whole genome shotgun (WGS) entry which is preliminary data.</text>
</comment>
<gene>
    <name evidence="3" type="ORF">LCGC14_2329220</name>
</gene>
<protein>
    <submittedName>
        <fullName evidence="3">Uncharacterized protein</fullName>
    </submittedName>
</protein>
<keyword evidence="2" id="KW-0812">Transmembrane</keyword>
<organism evidence="3">
    <name type="scientific">marine sediment metagenome</name>
    <dbReference type="NCBI Taxonomy" id="412755"/>
    <lineage>
        <taxon>unclassified sequences</taxon>
        <taxon>metagenomes</taxon>
        <taxon>ecological metagenomes</taxon>
    </lineage>
</organism>
<keyword evidence="2" id="KW-1133">Transmembrane helix</keyword>
<keyword evidence="2" id="KW-0472">Membrane</keyword>
<evidence type="ECO:0000256" key="2">
    <source>
        <dbReference type="SAM" id="Phobius"/>
    </source>
</evidence>
<dbReference type="EMBL" id="LAZR01033440">
    <property type="protein sequence ID" value="KKL48067.1"/>
    <property type="molecule type" value="Genomic_DNA"/>
</dbReference>